<dbReference type="EMBL" id="MYFO01000005">
    <property type="protein sequence ID" value="TFE90203.1"/>
    <property type="molecule type" value="Genomic_DNA"/>
</dbReference>
<protein>
    <recommendedName>
        <fullName evidence="5">Lipoprotein</fullName>
    </recommendedName>
</protein>
<keyword evidence="4" id="KW-1185">Reference proteome</keyword>
<dbReference type="PROSITE" id="PS51257">
    <property type="entry name" value="PROKAR_LIPOPROTEIN"/>
    <property type="match status" value="1"/>
</dbReference>
<name>A0A4Y8Q799_9BACL</name>
<dbReference type="RefSeq" id="WP_134750722.1">
    <property type="nucleotide sequence ID" value="NZ_MYFO02000001.1"/>
</dbReference>
<evidence type="ECO:0000256" key="2">
    <source>
        <dbReference type="SAM" id="SignalP"/>
    </source>
</evidence>
<feature type="region of interest" description="Disordered" evidence="1">
    <location>
        <begin position="129"/>
        <end position="174"/>
    </location>
</feature>
<organism evidence="3 4">
    <name type="scientific">Paenibacillus athensensis</name>
    <dbReference type="NCBI Taxonomy" id="1967502"/>
    <lineage>
        <taxon>Bacteria</taxon>
        <taxon>Bacillati</taxon>
        <taxon>Bacillota</taxon>
        <taxon>Bacilli</taxon>
        <taxon>Bacillales</taxon>
        <taxon>Paenibacillaceae</taxon>
        <taxon>Paenibacillus</taxon>
    </lineage>
</organism>
<evidence type="ECO:0000313" key="4">
    <source>
        <dbReference type="Proteomes" id="UP000298246"/>
    </source>
</evidence>
<dbReference type="AlphaFoldDB" id="A0A4Y8Q799"/>
<evidence type="ECO:0000256" key="1">
    <source>
        <dbReference type="SAM" id="MobiDB-lite"/>
    </source>
</evidence>
<feature type="compositionally biased region" description="Basic and acidic residues" evidence="1">
    <location>
        <begin position="138"/>
        <end position="149"/>
    </location>
</feature>
<comment type="caution">
    <text evidence="3">The sequence shown here is derived from an EMBL/GenBank/DDBJ whole genome shotgun (WGS) entry which is preliminary data.</text>
</comment>
<accession>A0A4Y8Q799</accession>
<sequence length="186" mass="19657">MKRRWNALAAGTALTLALLLGGCGAAGVAHHAASADSVPADAPAEVQSSSERQLVMLFQALLKLDRQPGLAIGKEQAEALLPLIRQTEEAGGVGDAEQGRVVALLSPKQRAYCDQLLQGMQARMSGDHARFAAGPSPQERDKLIEDFKNRKQTSGQASADGARPPVGMGKSVEQQLIELLESKVKP</sequence>
<dbReference type="Proteomes" id="UP000298246">
    <property type="component" value="Unassembled WGS sequence"/>
</dbReference>
<evidence type="ECO:0000313" key="3">
    <source>
        <dbReference type="EMBL" id="TFE90203.1"/>
    </source>
</evidence>
<feature type="signal peptide" evidence="2">
    <location>
        <begin position="1"/>
        <end position="25"/>
    </location>
</feature>
<evidence type="ECO:0008006" key="5">
    <source>
        <dbReference type="Google" id="ProtNLM"/>
    </source>
</evidence>
<feature type="chain" id="PRO_5039078653" description="Lipoprotein" evidence="2">
    <location>
        <begin position="26"/>
        <end position="186"/>
    </location>
</feature>
<proteinExistence type="predicted"/>
<gene>
    <name evidence="3" type="ORF">B5M42_05910</name>
</gene>
<dbReference type="OrthoDB" id="2599751at2"/>
<reference evidence="3 4" key="1">
    <citation type="submission" date="2017-03" db="EMBL/GenBank/DDBJ databases">
        <title>Isolation of Levoglucosan Utilizing Bacteria.</title>
        <authorList>
            <person name="Arya A.S."/>
        </authorList>
    </citation>
    <scope>NUCLEOTIDE SEQUENCE [LARGE SCALE GENOMIC DNA]</scope>
    <source>
        <strain evidence="3 4">MEC069</strain>
    </source>
</reference>
<keyword evidence="2" id="KW-0732">Signal</keyword>